<organism evidence="1 2">
    <name type="scientific">Callosobruchus maculatus</name>
    <name type="common">Southern cowpea weevil</name>
    <name type="synonym">Pulse bruchid</name>
    <dbReference type="NCBI Taxonomy" id="64391"/>
    <lineage>
        <taxon>Eukaryota</taxon>
        <taxon>Metazoa</taxon>
        <taxon>Ecdysozoa</taxon>
        <taxon>Arthropoda</taxon>
        <taxon>Hexapoda</taxon>
        <taxon>Insecta</taxon>
        <taxon>Pterygota</taxon>
        <taxon>Neoptera</taxon>
        <taxon>Endopterygota</taxon>
        <taxon>Coleoptera</taxon>
        <taxon>Polyphaga</taxon>
        <taxon>Cucujiformia</taxon>
        <taxon>Chrysomeloidea</taxon>
        <taxon>Chrysomelidae</taxon>
        <taxon>Bruchinae</taxon>
        <taxon>Bruchini</taxon>
        <taxon>Callosobruchus</taxon>
    </lineage>
</organism>
<gene>
    <name evidence="1" type="ORF">CALMAC_LOCUS6725</name>
</gene>
<proteinExistence type="predicted"/>
<dbReference type="Proteomes" id="UP000410492">
    <property type="component" value="Unassembled WGS sequence"/>
</dbReference>
<dbReference type="AlphaFoldDB" id="A0A653C6Y3"/>
<sequence length="67" mass="7539">MFKTISGTTDILQSRRDVSASGEILEWFKSGVLGLETIYIYTDTLTDVICITMMQTEIFLFILVLGV</sequence>
<evidence type="ECO:0000313" key="2">
    <source>
        <dbReference type="Proteomes" id="UP000410492"/>
    </source>
</evidence>
<dbReference type="EMBL" id="CAACVG010007099">
    <property type="protein sequence ID" value="VEN43651.1"/>
    <property type="molecule type" value="Genomic_DNA"/>
</dbReference>
<evidence type="ECO:0000313" key="1">
    <source>
        <dbReference type="EMBL" id="VEN43651.1"/>
    </source>
</evidence>
<accession>A0A653C6Y3</accession>
<reference evidence="1 2" key="1">
    <citation type="submission" date="2019-01" db="EMBL/GenBank/DDBJ databases">
        <authorList>
            <person name="Sayadi A."/>
        </authorList>
    </citation>
    <scope>NUCLEOTIDE SEQUENCE [LARGE SCALE GENOMIC DNA]</scope>
</reference>
<keyword evidence="2" id="KW-1185">Reference proteome</keyword>
<name>A0A653C6Y3_CALMS</name>
<dbReference type="OrthoDB" id="6786495at2759"/>
<protein>
    <submittedName>
        <fullName evidence="1">Uncharacterized protein</fullName>
    </submittedName>
</protein>